<keyword evidence="2" id="KW-0067">ATP-binding</keyword>
<dbReference type="InterPro" id="IPR000719">
    <property type="entry name" value="Prot_kinase_dom"/>
</dbReference>
<sequence>MSRSPQSQSGQSAKKVNSKEERNVRTRKFAEVLEDWELLGIGGFGRVYKELLGIGGFGRVYKGDEGFLVEIVSIGHLRHQNLVPLLGYCRRKGELLFVYDYMPNVIKGVASGLFYLHEEWEQVVVH</sequence>
<name>A0A8X7Y2C8_POPTO</name>
<feature type="domain" description="Protein kinase" evidence="4">
    <location>
        <begin position="33"/>
        <end position="126"/>
    </location>
</feature>
<evidence type="ECO:0000256" key="2">
    <source>
        <dbReference type="ARBA" id="ARBA00022840"/>
    </source>
</evidence>
<evidence type="ECO:0000259" key="4">
    <source>
        <dbReference type="PROSITE" id="PS50011"/>
    </source>
</evidence>
<dbReference type="AlphaFoldDB" id="A0A8X7Y2C8"/>
<reference evidence="5" key="1">
    <citation type="journal article" date="2020" name="bioRxiv">
        <title>Hybrid origin of Populus tomentosa Carr. identified through genome sequencing and phylogenomic analysis.</title>
        <authorList>
            <person name="An X."/>
            <person name="Gao K."/>
            <person name="Chen Z."/>
            <person name="Li J."/>
            <person name="Yang X."/>
            <person name="Yang X."/>
            <person name="Zhou J."/>
            <person name="Guo T."/>
            <person name="Zhao T."/>
            <person name="Huang S."/>
            <person name="Miao D."/>
            <person name="Khan W.U."/>
            <person name="Rao P."/>
            <person name="Ye M."/>
            <person name="Lei B."/>
            <person name="Liao W."/>
            <person name="Wang J."/>
            <person name="Ji L."/>
            <person name="Li Y."/>
            <person name="Guo B."/>
            <person name="Mustafa N.S."/>
            <person name="Li S."/>
            <person name="Yun Q."/>
            <person name="Keller S.R."/>
            <person name="Mao J."/>
            <person name="Zhang R."/>
            <person name="Strauss S.H."/>
        </authorList>
    </citation>
    <scope>NUCLEOTIDE SEQUENCE</scope>
    <source>
        <strain evidence="5">GM15</strain>
        <tissue evidence="5">Leaf</tissue>
    </source>
</reference>
<feature type="region of interest" description="Disordered" evidence="3">
    <location>
        <begin position="1"/>
        <end position="23"/>
    </location>
</feature>
<evidence type="ECO:0000256" key="1">
    <source>
        <dbReference type="ARBA" id="ARBA00022741"/>
    </source>
</evidence>
<dbReference type="GO" id="GO:0004672">
    <property type="term" value="F:protein kinase activity"/>
    <property type="evidence" value="ECO:0007669"/>
    <property type="project" value="InterPro"/>
</dbReference>
<evidence type="ECO:0000256" key="3">
    <source>
        <dbReference type="SAM" id="MobiDB-lite"/>
    </source>
</evidence>
<protein>
    <recommendedName>
        <fullName evidence="4">Protein kinase domain-containing protein</fullName>
    </recommendedName>
</protein>
<dbReference type="OrthoDB" id="1723272at2759"/>
<comment type="caution">
    <text evidence="5">The sequence shown here is derived from an EMBL/GenBank/DDBJ whole genome shotgun (WGS) entry which is preliminary data.</text>
</comment>
<proteinExistence type="predicted"/>
<dbReference type="Proteomes" id="UP000886885">
    <property type="component" value="Chromosome 16A"/>
</dbReference>
<dbReference type="GO" id="GO:0005524">
    <property type="term" value="F:ATP binding"/>
    <property type="evidence" value="ECO:0007669"/>
    <property type="project" value="UniProtKB-KW"/>
</dbReference>
<organism evidence="5 6">
    <name type="scientific">Populus tomentosa</name>
    <name type="common">Chinese white poplar</name>
    <dbReference type="NCBI Taxonomy" id="118781"/>
    <lineage>
        <taxon>Eukaryota</taxon>
        <taxon>Viridiplantae</taxon>
        <taxon>Streptophyta</taxon>
        <taxon>Embryophyta</taxon>
        <taxon>Tracheophyta</taxon>
        <taxon>Spermatophyta</taxon>
        <taxon>Magnoliopsida</taxon>
        <taxon>eudicotyledons</taxon>
        <taxon>Gunneridae</taxon>
        <taxon>Pentapetalae</taxon>
        <taxon>rosids</taxon>
        <taxon>fabids</taxon>
        <taxon>Malpighiales</taxon>
        <taxon>Salicaceae</taxon>
        <taxon>Saliceae</taxon>
        <taxon>Populus</taxon>
    </lineage>
</organism>
<dbReference type="PROSITE" id="PS50011">
    <property type="entry name" value="PROTEIN_KINASE_DOM"/>
    <property type="match status" value="1"/>
</dbReference>
<dbReference type="PANTHER" id="PTHR27007">
    <property type="match status" value="1"/>
</dbReference>
<evidence type="ECO:0000313" key="6">
    <source>
        <dbReference type="Proteomes" id="UP000886885"/>
    </source>
</evidence>
<gene>
    <name evidence="5" type="ORF">POTOM_051822</name>
</gene>
<feature type="compositionally biased region" description="Polar residues" evidence="3">
    <location>
        <begin position="1"/>
        <end position="15"/>
    </location>
</feature>
<keyword evidence="6" id="KW-1185">Reference proteome</keyword>
<keyword evidence="1" id="KW-0547">Nucleotide-binding</keyword>
<accession>A0A8X7Y2C8</accession>
<evidence type="ECO:0000313" key="5">
    <source>
        <dbReference type="EMBL" id="KAG6745178.1"/>
    </source>
</evidence>
<dbReference type="InterPro" id="IPR050528">
    <property type="entry name" value="L-type_Lectin-RKs"/>
</dbReference>
<dbReference type="EMBL" id="JAAWWB010000031">
    <property type="protein sequence ID" value="KAG6745178.1"/>
    <property type="molecule type" value="Genomic_DNA"/>
</dbReference>